<proteinExistence type="predicted"/>
<feature type="domain" description="LysM" evidence="1">
    <location>
        <begin position="55"/>
        <end position="108"/>
    </location>
</feature>
<dbReference type="RefSeq" id="WP_066262155.1">
    <property type="nucleotide sequence ID" value="NZ_JARMAB010000030.1"/>
</dbReference>
<dbReference type="SMART" id="SM00257">
    <property type="entry name" value="LysM"/>
    <property type="match status" value="1"/>
</dbReference>
<dbReference type="InterPro" id="IPR036779">
    <property type="entry name" value="LysM_dom_sf"/>
</dbReference>
<evidence type="ECO:0000259" key="1">
    <source>
        <dbReference type="PROSITE" id="PS51782"/>
    </source>
</evidence>
<name>A0ABU6MNC2_9BACI</name>
<protein>
    <submittedName>
        <fullName evidence="2">LysM domain-containing protein</fullName>
    </submittedName>
</protein>
<dbReference type="EMBL" id="JARMAB010000030">
    <property type="protein sequence ID" value="MED1205123.1"/>
    <property type="molecule type" value="Genomic_DNA"/>
</dbReference>
<dbReference type="InterPro" id="IPR018392">
    <property type="entry name" value="LysM"/>
</dbReference>
<dbReference type="Proteomes" id="UP001341444">
    <property type="component" value="Unassembled WGS sequence"/>
</dbReference>
<organism evidence="2 3">
    <name type="scientific">Heyndrickxia acidicola</name>
    <dbReference type="NCBI Taxonomy" id="209389"/>
    <lineage>
        <taxon>Bacteria</taxon>
        <taxon>Bacillati</taxon>
        <taxon>Bacillota</taxon>
        <taxon>Bacilli</taxon>
        <taxon>Bacillales</taxon>
        <taxon>Bacillaceae</taxon>
        <taxon>Heyndrickxia</taxon>
    </lineage>
</organism>
<gene>
    <name evidence="2" type="ORF">P4T90_18915</name>
</gene>
<evidence type="ECO:0000313" key="2">
    <source>
        <dbReference type="EMBL" id="MED1205123.1"/>
    </source>
</evidence>
<accession>A0ABU6MNC2</accession>
<dbReference type="PROSITE" id="PS51782">
    <property type="entry name" value="LYSM"/>
    <property type="match status" value="1"/>
</dbReference>
<dbReference type="Pfam" id="PF01476">
    <property type="entry name" value="LysM"/>
    <property type="match status" value="1"/>
</dbReference>
<keyword evidence="3" id="KW-1185">Reference proteome</keyword>
<evidence type="ECO:0000313" key="3">
    <source>
        <dbReference type="Proteomes" id="UP001341444"/>
    </source>
</evidence>
<dbReference type="Gene3D" id="3.10.350.10">
    <property type="entry name" value="LysM domain"/>
    <property type="match status" value="1"/>
</dbReference>
<reference evidence="2 3" key="1">
    <citation type="submission" date="2023-03" db="EMBL/GenBank/DDBJ databases">
        <title>Bacillus Genome Sequencing.</title>
        <authorList>
            <person name="Dunlap C."/>
        </authorList>
    </citation>
    <scope>NUCLEOTIDE SEQUENCE [LARGE SCALE GENOMIC DNA]</scope>
    <source>
        <strain evidence="2 3">B-23453</strain>
    </source>
</reference>
<comment type="caution">
    <text evidence="2">The sequence shown here is derived from an EMBL/GenBank/DDBJ whole genome shotgun (WGS) entry which is preliminary data.</text>
</comment>
<sequence length="114" mass="12652">MKKLIGLIAVLIVLYSVYFDLKFGTIPNATVASAANKPDVNQTQPKPASQKSNFKIIEVKPGDTVLSIAAKLEKNNSKIEVAKVIKDFTKLNPGIQPKDIQIGQIYRFPIYQQH</sequence>
<dbReference type="CDD" id="cd00118">
    <property type="entry name" value="LysM"/>
    <property type="match status" value="1"/>
</dbReference>